<reference evidence="2" key="1">
    <citation type="submission" date="2015-02" db="EMBL/GenBank/DDBJ databases">
        <authorList>
            <person name="Gon?alves P."/>
        </authorList>
    </citation>
    <scope>NUCLEOTIDE SEQUENCE [LARGE SCALE GENOMIC DNA]</scope>
</reference>
<dbReference type="PANTHER" id="PTHR43138:SF1">
    <property type="entry name" value="N-ACETYLTRANSFERASE ACA1"/>
    <property type="match status" value="1"/>
</dbReference>
<dbReference type="SUPFAM" id="SSF55729">
    <property type="entry name" value="Acyl-CoA N-acyltransferases (Nat)"/>
    <property type="match status" value="1"/>
</dbReference>
<protein>
    <submittedName>
        <fullName evidence="1">SPOSA6832_03897-mRNA-1:cds</fullName>
    </submittedName>
</protein>
<sequence length="228" mass="24995">MSAYGKIAAPIRTAGEPLVPRTYPLPRRGAAVTVFPCNRETVSNELIEYLASVFNDVVEEGRTYPQREKLSFDDFAPTASSDYSTSLRQSWETLRAGSIAKQVTRSRACEQGGTGGSVCWGCTPNYPGRSSHNCNGGFVVPNHHRGLRIGSTLGRSYLHFAPLLGYRGSVFNLVYVSNEASVRIWDGLGFKRAGLIPKAGCLKSRTEGGEDEYVDAIVFHYDFTEGKQ</sequence>
<name>A0A0D6EQM1_SPOSA</name>
<dbReference type="AlphaFoldDB" id="A0A0D6EQM1"/>
<dbReference type="EMBL" id="CENE01000021">
    <property type="protein sequence ID" value="CEQ42116.1"/>
    <property type="molecule type" value="Genomic_DNA"/>
</dbReference>
<dbReference type="Proteomes" id="UP000243876">
    <property type="component" value="Unassembled WGS sequence"/>
</dbReference>
<keyword evidence="2" id="KW-1185">Reference proteome</keyword>
<organism evidence="1 2">
    <name type="scientific">Sporidiobolus salmonicolor</name>
    <name type="common">Yeast-like fungus</name>
    <name type="synonym">Sporobolomyces salmonicolor</name>
    <dbReference type="NCBI Taxonomy" id="5005"/>
    <lineage>
        <taxon>Eukaryota</taxon>
        <taxon>Fungi</taxon>
        <taxon>Dikarya</taxon>
        <taxon>Basidiomycota</taxon>
        <taxon>Pucciniomycotina</taxon>
        <taxon>Microbotryomycetes</taxon>
        <taxon>Sporidiobolales</taxon>
        <taxon>Sporidiobolaceae</taxon>
        <taxon>Sporobolomyces</taxon>
    </lineage>
</organism>
<evidence type="ECO:0000313" key="2">
    <source>
        <dbReference type="Proteomes" id="UP000243876"/>
    </source>
</evidence>
<proteinExistence type="predicted"/>
<dbReference type="GO" id="GO:0005634">
    <property type="term" value="C:nucleus"/>
    <property type="evidence" value="ECO:0007669"/>
    <property type="project" value="TreeGrafter"/>
</dbReference>
<dbReference type="InterPro" id="IPR052742">
    <property type="entry name" value="Mito_N-acetyltransferase"/>
</dbReference>
<accession>A0A0D6EQM1</accession>
<dbReference type="OrthoDB" id="10264707at2759"/>
<dbReference type="PANTHER" id="PTHR43138">
    <property type="entry name" value="ACETYLTRANSFERASE, GNAT FAMILY"/>
    <property type="match status" value="1"/>
</dbReference>
<dbReference type="Gene3D" id="3.40.630.30">
    <property type="match status" value="1"/>
</dbReference>
<gene>
    <name evidence="1" type="primary">SPOSA6832_03897</name>
</gene>
<evidence type="ECO:0000313" key="1">
    <source>
        <dbReference type="EMBL" id="CEQ42116.1"/>
    </source>
</evidence>
<dbReference type="InterPro" id="IPR016181">
    <property type="entry name" value="Acyl_CoA_acyltransferase"/>
</dbReference>